<dbReference type="Proteomes" id="UP000812287">
    <property type="component" value="Unassembled WGS sequence"/>
</dbReference>
<sequence>MINTMVRLISTSNPLYSQCEKKKDQHSYVLAQSSRISTFKLHPRVCLSYPRSTSWILFMVLGGSVLLSCYVLVAFTSMWNRDSYTTSFPEVDFAAGYVGGGGDHHQADIVSRLQGEVVDSMARLRHFGS</sequence>
<dbReference type="AlphaFoldDB" id="A0A9P7VV98"/>
<keyword evidence="1" id="KW-0472">Membrane</keyword>
<name>A0A9P7VV98_9AGAR</name>
<dbReference type="GeneID" id="66104495"/>
<accession>A0A9P7VV98</accession>
<reference evidence="2" key="1">
    <citation type="submission" date="2020-11" db="EMBL/GenBank/DDBJ databases">
        <title>Adaptations for nitrogen fixation in a non-lichenized fungal sporocarp promotes dispersal by wood-feeding termites.</title>
        <authorList>
            <consortium name="DOE Joint Genome Institute"/>
            <person name="Koch R.A."/>
            <person name="Yoon G."/>
            <person name="Arayal U."/>
            <person name="Lail K."/>
            <person name="Amirebrahimi M."/>
            <person name="Labutti K."/>
            <person name="Lipzen A."/>
            <person name="Riley R."/>
            <person name="Barry K."/>
            <person name="Henrissat B."/>
            <person name="Grigoriev I.V."/>
            <person name="Herr J.R."/>
            <person name="Aime M.C."/>
        </authorList>
    </citation>
    <scope>NUCLEOTIDE SEQUENCE</scope>
    <source>
        <strain evidence="2">MCA 3950</strain>
    </source>
</reference>
<proteinExistence type="predicted"/>
<organism evidence="2 3">
    <name type="scientific">Guyanagaster necrorhizus</name>
    <dbReference type="NCBI Taxonomy" id="856835"/>
    <lineage>
        <taxon>Eukaryota</taxon>
        <taxon>Fungi</taxon>
        <taxon>Dikarya</taxon>
        <taxon>Basidiomycota</taxon>
        <taxon>Agaricomycotina</taxon>
        <taxon>Agaricomycetes</taxon>
        <taxon>Agaricomycetidae</taxon>
        <taxon>Agaricales</taxon>
        <taxon>Marasmiineae</taxon>
        <taxon>Physalacriaceae</taxon>
        <taxon>Guyanagaster</taxon>
    </lineage>
</organism>
<comment type="caution">
    <text evidence="2">The sequence shown here is derived from an EMBL/GenBank/DDBJ whole genome shotgun (WGS) entry which is preliminary data.</text>
</comment>
<dbReference type="EMBL" id="MU250532">
    <property type="protein sequence ID" value="KAG7447340.1"/>
    <property type="molecule type" value="Genomic_DNA"/>
</dbReference>
<protein>
    <submittedName>
        <fullName evidence="2">Uncharacterized protein</fullName>
    </submittedName>
</protein>
<evidence type="ECO:0000313" key="3">
    <source>
        <dbReference type="Proteomes" id="UP000812287"/>
    </source>
</evidence>
<gene>
    <name evidence="2" type="ORF">BT62DRAFT_76504</name>
</gene>
<keyword evidence="3" id="KW-1185">Reference proteome</keyword>
<feature type="transmembrane region" description="Helical" evidence="1">
    <location>
        <begin position="55"/>
        <end position="75"/>
    </location>
</feature>
<dbReference type="RefSeq" id="XP_043040840.1">
    <property type="nucleotide sequence ID" value="XM_043182199.1"/>
</dbReference>
<evidence type="ECO:0000256" key="1">
    <source>
        <dbReference type="SAM" id="Phobius"/>
    </source>
</evidence>
<keyword evidence="1" id="KW-1133">Transmembrane helix</keyword>
<keyword evidence="1" id="KW-0812">Transmembrane</keyword>
<evidence type="ECO:0000313" key="2">
    <source>
        <dbReference type="EMBL" id="KAG7447340.1"/>
    </source>
</evidence>